<dbReference type="InterPro" id="IPR029058">
    <property type="entry name" value="AB_hydrolase_fold"/>
</dbReference>
<dbReference type="EMBL" id="CAJGYO010000007">
    <property type="protein sequence ID" value="CAD6247296.1"/>
    <property type="molecule type" value="Genomic_DNA"/>
</dbReference>
<evidence type="ECO:0000259" key="2">
    <source>
        <dbReference type="Pfam" id="PF01764"/>
    </source>
</evidence>
<organism evidence="3 4">
    <name type="scientific">Miscanthus lutarioriparius</name>
    <dbReference type="NCBI Taxonomy" id="422564"/>
    <lineage>
        <taxon>Eukaryota</taxon>
        <taxon>Viridiplantae</taxon>
        <taxon>Streptophyta</taxon>
        <taxon>Embryophyta</taxon>
        <taxon>Tracheophyta</taxon>
        <taxon>Spermatophyta</taxon>
        <taxon>Magnoliopsida</taxon>
        <taxon>Liliopsida</taxon>
        <taxon>Poales</taxon>
        <taxon>Poaceae</taxon>
        <taxon>PACMAD clade</taxon>
        <taxon>Panicoideae</taxon>
        <taxon>Andropogonodae</taxon>
        <taxon>Andropogoneae</taxon>
        <taxon>Saccharinae</taxon>
        <taxon>Miscanthus</taxon>
    </lineage>
</organism>
<evidence type="ECO:0000256" key="1">
    <source>
        <dbReference type="SAM" id="MobiDB-lite"/>
    </source>
</evidence>
<accession>A0A811PUQ5</accession>
<dbReference type="Pfam" id="PF01764">
    <property type="entry name" value="Lipase_3"/>
    <property type="match status" value="1"/>
</dbReference>
<proteinExistence type="predicted"/>
<evidence type="ECO:0000313" key="4">
    <source>
        <dbReference type="Proteomes" id="UP000604825"/>
    </source>
</evidence>
<feature type="compositionally biased region" description="Basic residues" evidence="1">
    <location>
        <begin position="20"/>
        <end position="32"/>
    </location>
</feature>
<sequence>MQSRVPTSEAWWLKQGPQGRRARRPLLRRRRAQQQESRGGQPSPGEAIRGPTHRLGHERARNCGHNRRSVAASLVQAVYVLERDRQLNHQSVEALAPAWWEFFHFELIRKLIDDADMSIFGAIFEFNPPSSEEASVANAPRFVIAFRGTITEKDTISRDLSLDLHLVQNGLHRTSRFNIAMQAVQNVASVFPGSTIWLAGHSLGAGMAILTGRNMVKKGVLLESFLFNPPFVAAPIERIRDERVKHGFRIARSVITAGLTIAMKAKTEGNSQRSVAEESFSILSSWTPYLFVNPGDHICSEYIGYFQHRKNMEDLGAGFIEKLATQNSIGDLFFKALGWESEPLHLLPSADIIINKMQNNVFFYSNEKCLDNVSLLPDSCSGQHSRSYPMGGFVAASDVANGLLGGAIAAAVAAGAGAVAVAGIGATVATGAGAAIVAVGAAAGGPRAMRPNKVFKNKDVNHVAKALKEYNGEADHPKDVEILNCPIRFYTEMESIFGHAMATGRFALASGEALGANQAESVAAKLEGPSSTHVPAKKIHTDVGCSNKATKLLSLAVGAKRKRGAFSEDEMLMLTNMSDAVNNVANALRETRPAHVDADLYLAVMEMLGFTEEALIVAYTYLLDNKGQGRGFVGMSDSHRDIWLRNYLAKNYYM</sequence>
<dbReference type="InterPro" id="IPR002921">
    <property type="entry name" value="Fungal_lipase-type"/>
</dbReference>
<dbReference type="PANTHER" id="PTHR31479">
    <property type="entry name" value="ALPHA/BETA-HYDROLASES SUPERFAMILY PROTEIN"/>
    <property type="match status" value="1"/>
</dbReference>
<protein>
    <recommendedName>
        <fullName evidence="2">Fungal lipase-type domain-containing protein</fullName>
    </recommendedName>
</protein>
<evidence type="ECO:0000313" key="3">
    <source>
        <dbReference type="EMBL" id="CAD6247296.1"/>
    </source>
</evidence>
<dbReference type="SUPFAM" id="SSF53474">
    <property type="entry name" value="alpha/beta-Hydrolases"/>
    <property type="match status" value="1"/>
</dbReference>
<gene>
    <name evidence="3" type="ORF">NCGR_LOCUS31503</name>
</gene>
<dbReference type="GO" id="GO:0006629">
    <property type="term" value="P:lipid metabolic process"/>
    <property type="evidence" value="ECO:0007669"/>
    <property type="project" value="InterPro"/>
</dbReference>
<name>A0A811PUQ5_9POAL</name>
<keyword evidence="4" id="KW-1185">Reference proteome</keyword>
<feature type="domain" description="Fungal lipase-type" evidence="2">
    <location>
        <begin position="180"/>
        <end position="220"/>
    </location>
</feature>
<dbReference type="OrthoDB" id="58570at2759"/>
<dbReference type="Proteomes" id="UP000604825">
    <property type="component" value="Unassembled WGS sequence"/>
</dbReference>
<reference evidence="3" key="1">
    <citation type="submission" date="2020-10" db="EMBL/GenBank/DDBJ databases">
        <authorList>
            <person name="Han B."/>
            <person name="Lu T."/>
            <person name="Zhao Q."/>
            <person name="Huang X."/>
            <person name="Zhao Y."/>
        </authorList>
    </citation>
    <scope>NUCLEOTIDE SEQUENCE</scope>
</reference>
<comment type="caution">
    <text evidence="3">The sequence shown here is derived from an EMBL/GenBank/DDBJ whole genome shotgun (WGS) entry which is preliminary data.</text>
</comment>
<feature type="region of interest" description="Disordered" evidence="1">
    <location>
        <begin position="1"/>
        <end position="63"/>
    </location>
</feature>
<dbReference type="Gene3D" id="3.40.50.1820">
    <property type="entry name" value="alpha/beta hydrolase"/>
    <property type="match status" value="1"/>
</dbReference>
<dbReference type="AlphaFoldDB" id="A0A811PUQ5"/>
<dbReference type="PANTHER" id="PTHR31479:SF2">
    <property type="entry name" value="ALPHA_BETA-HYDROLASES SUPERFAMILY PROTEIN"/>
    <property type="match status" value="1"/>
</dbReference>